<dbReference type="PANTHER" id="PTHR30441:SF8">
    <property type="entry name" value="DUF748 DOMAIN-CONTAINING PROTEIN"/>
    <property type="match status" value="1"/>
</dbReference>
<dbReference type="EMBL" id="PYGK01000016">
    <property type="protein sequence ID" value="PSL24067.1"/>
    <property type="molecule type" value="Genomic_DNA"/>
</dbReference>
<protein>
    <submittedName>
        <fullName evidence="2">AsmA protein</fullName>
    </submittedName>
</protein>
<dbReference type="Pfam" id="PF05359">
    <property type="entry name" value="DUF748"/>
    <property type="match status" value="1"/>
</dbReference>
<keyword evidence="3" id="KW-1185">Reference proteome</keyword>
<proteinExistence type="predicted"/>
<sequence length="1036" mass="115047">MLSATMKRTAGRTLKIVSITAGGMILLLFLLPLLFPAAVSDRIKAWANHNITGEINFSKARLSFFNHFPTLTLTLYDFSLKGSAPFEQDTLVSADEIALGVNLGSIFSKATRVDKIYLTKGNIHVLVDTEGRPNYNVYQPAAPSRKSTDSSSVSLKIEKIQLEHCKIIYNDKSLTLQIRAREVNYTGKGDLDQSQFDLYSHIGIASFDLAYGGVPYIQSKKLDGNLITRINTKSLNFIFERNDLKINQLPMKLNGAFSFLKNGYKMDFKLSSGESTLEALFSALPAKYTSWREHTDIKGYAEVNASLAGKYIAKTNKMPDLTFSMKVRDGEISSSGAPYAIEGLRLDFGARLPEMNPDKFTINVDSAFFKLDKGYFSSDIKITGLTKPDIHAKMSADLDMEKWGKAMGWDAFDLKGRFQASLQADGRYAQYTANNGPGHESDLVISSIPVFDFKATLNDGYLKFRDVREPIRHIGFDVQASCADNNYANVHVNVSKINAEVLGNYIKGYLHLTNAQEPQVDASLKGLVHMGDVEKFYPLDGVDLGGELNINILSKGIYQPARNLFPVTTASLTMDNGAVHTKYYKHPVEKINVNATLTDTAGSLQALKIDIKPISFDFEGQTFTLKAALNNFDDLHYNILANGVIDLGKIYQVLGREGYDAKGYIKADLTLQGTKSDAMNSQYDRLLNKGTLTLRDVAVKAARFPLPFYINNGVFRFEEDKMWFDKFEAHYGKSDLRLDGHLYNLIAYATQKNQRLQGAFNLKSSYILVDELMSYNSDPYSGDEPGTSGVVVIPDNLSLTLNAAADKASFRGIDIQHFHGQLQVDNGGLQMSNTGFNIIGAPVAMEAQYNSLNNESADFDYHINAREFDIKRAYNEIPLFHDMVSSASSASGIVGLDYHVSGRFRENMQLVYPSLKGEGVLSLKKIKLKGFKLFNAVSNSTKRNIKDPNLSEVEIKSTISNNIITIERTKMRIAGFRPRFEGQVSFNGRLNLKGRIGLPPLGIWGIPFNVTGTQTNPHVKLKRGSDKDSLDKESAD</sequence>
<evidence type="ECO:0000313" key="2">
    <source>
        <dbReference type="EMBL" id="PSL24067.1"/>
    </source>
</evidence>
<dbReference type="AlphaFoldDB" id="A0A2P8FQU1"/>
<dbReference type="GO" id="GO:0005886">
    <property type="term" value="C:plasma membrane"/>
    <property type="evidence" value="ECO:0007669"/>
    <property type="project" value="TreeGrafter"/>
</dbReference>
<dbReference type="OrthoDB" id="596403at2"/>
<evidence type="ECO:0000256" key="1">
    <source>
        <dbReference type="SAM" id="MobiDB-lite"/>
    </source>
</evidence>
<evidence type="ECO:0000313" key="3">
    <source>
        <dbReference type="Proteomes" id="UP000240978"/>
    </source>
</evidence>
<dbReference type="PANTHER" id="PTHR30441">
    <property type="entry name" value="DUF748 DOMAIN-CONTAINING PROTEIN"/>
    <property type="match status" value="1"/>
</dbReference>
<dbReference type="InterPro" id="IPR008023">
    <property type="entry name" value="DUF748"/>
</dbReference>
<dbReference type="GO" id="GO:0090313">
    <property type="term" value="P:regulation of protein targeting to membrane"/>
    <property type="evidence" value="ECO:0007669"/>
    <property type="project" value="TreeGrafter"/>
</dbReference>
<organism evidence="2 3">
    <name type="scientific">Chitinophaga ginsengisoli</name>
    <dbReference type="NCBI Taxonomy" id="363837"/>
    <lineage>
        <taxon>Bacteria</taxon>
        <taxon>Pseudomonadati</taxon>
        <taxon>Bacteroidota</taxon>
        <taxon>Chitinophagia</taxon>
        <taxon>Chitinophagales</taxon>
        <taxon>Chitinophagaceae</taxon>
        <taxon>Chitinophaga</taxon>
    </lineage>
</organism>
<name>A0A2P8FQU1_9BACT</name>
<feature type="region of interest" description="Disordered" evidence="1">
    <location>
        <begin position="1015"/>
        <end position="1036"/>
    </location>
</feature>
<accession>A0A2P8FQU1</accession>
<dbReference type="InterPro" id="IPR052894">
    <property type="entry name" value="AsmA-related"/>
</dbReference>
<feature type="compositionally biased region" description="Basic and acidic residues" evidence="1">
    <location>
        <begin position="1023"/>
        <end position="1036"/>
    </location>
</feature>
<dbReference type="Proteomes" id="UP000240978">
    <property type="component" value="Unassembled WGS sequence"/>
</dbReference>
<gene>
    <name evidence="2" type="ORF">CLV42_11653</name>
</gene>
<reference evidence="2 3" key="1">
    <citation type="submission" date="2018-03" db="EMBL/GenBank/DDBJ databases">
        <title>Genomic Encyclopedia of Archaeal and Bacterial Type Strains, Phase II (KMG-II): from individual species to whole genera.</title>
        <authorList>
            <person name="Goeker M."/>
        </authorList>
    </citation>
    <scope>NUCLEOTIDE SEQUENCE [LARGE SCALE GENOMIC DNA]</scope>
    <source>
        <strain evidence="2 3">DSM 18107</strain>
    </source>
</reference>
<comment type="caution">
    <text evidence="2">The sequence shown here is derived from an EMBL/GenBank/DDBJ whole genome shotgun (WGS) entry which is preliminary data.</text>
</comment>